<dbReference type="AlphaFoldDB" id="A0A8H6SVX0"/>
<dbReference type="SUPFAM" id="SSF48264">
    <property type="entry name" value="Cytochrome P450"/>
    <property type="match status" value="1"/>
</dbReference>
<reference evidence="8" key="1">
    <citation type="submission" date="2020-05" db="EMBL/GenBank/DDBJ databases">
        <title>Mycena genomes resolve the evolution of fungal bioluminescence.</title>
        <authorList>
            <person name="Tsai I.J."/>
        </authorList>
    </citation>
    <scope>NUCLEOTIDE SEQUENCE</scope>
    <source>
        <strain evidence="8">110903Hualien_Pintung</strain>
    </source>
</reference>
<gene>
    <name evidence="8" type="ORF">HMN09_00818700</name>
</gene>
<dbReference type="InterPro" id="IPR036396">
    <property type="entry name" value="Cyt_P450_sf"/>
</dbReference>
<name>A0A8H6SVX0_MYCCL</name>
<dbReference type="Proteomes" id="UP000613580">
    <property type="component" value="Unassembled WGS sequence"/>
</dbReference>
<evidence type="ECO:0000256" key="3">
    <source>
        <dbReference type="ARBA" id="ARBA00022723"/>
    </source>
</evidence>
<evidence type="ECO:0000313" key="9">
    <source>
        <dbReference type="Proteomes" id="UP000613580"/>
    </source>
</evidence>
<keyword evidence="6 7" id="KW-0349">Heme</keyword>
<evidence type="ECO:0000313" key="8">
    <source>
        <dbReference type="EMBL" id="KAF7305651.1"/>
    </source>
</evidence>
<keyword evidence="4 7" id="KW-0560">Oxidoreductase</keyword>
<evidence type="ECO:0000256" key="4">
    <source>
        <dbReference type="ARBA" id="ARBA00023002"/>
    </source>
</evidence>
<dbReference type="GO" id="GO:0005506">
    <property type="term" value="F:iron ion binding"/>
    <property type="evidence" value="ECO:0007669"/>
    <property type="project" value="InterPro"/>
</dbReference>
<feature type="binding site" description="axial binding residue" evidence="6">
    <location>
        <position position="469"/>
    </location>
    <ligand>
        <name>heme</name>
        <dbReference type="ChEBI" id="CHEBI:30413"/>
    </ligand>
    <ligandPart>
        <name>Fe</name>
        <dbReference type="ChEBI" id="CHEBI:18248"/>
    </ligandPart>
</feature>
<evidence type="ECO:0000256" key="2">
    <source>
        <dbReference type="ARBA" id="ARBA00010617"/>
    </source>
</evidence>
<dbReference type="InterPro" id="IPR017972">
    <property type="entry name" value="Cyt_P450_CS"/>
</dbReference>
<accession>A0A8H6SVX0</accession>
<dbReference type="Pfam" id="PF00067">
    <property type="entry name" value="p450"/>
    <property type="match status" value="1"/>
</dbReference>
<keyword evidence="3 6" id="KW-0479">Metal-binding</keyword>
<evidence type="ECO:0000256" key="1">
    <source>
        <dbReference type="ARBA" id="ARBA00001971"/>
    </source>
</evidence>
<dbReference type="GO" id="GO:0016705">
    <property type="term" value="F:oxidoreductase activity, acting on paired donors, with incorporation or reduction of molecular oxygen"/>
    <property type="evidence" value="ECO:0007669"/>
    <property type="project" value="InterPro"/>
</dbReference>
<dbReference type="Gene3D" id="1.10.630.10">
    <property type="entry name" value="Cytochrome P450"/>
    <property type="match status" value="1"/>
</dbReference>
<dbReference type="OrthoDB" id="1844152at2759"/>
<dbReference type="PANTHER" id="PTHR46206">
    <property type="entry name" value="CYTOCHROME P450"/>
    <property type="match status" value="1"/>
</dbReference>
<evidence type="ECO:0000256" key="5">
    <source>
        <dbReference type="ARBA" id="ARBA00023004"/>
    </source>
</evidence>
<dbReference type="GO" id="GO:0004497">
    <property type="term" value="F:monooxygenase activity"/>
    <property type="evidence" value="ECO:0007669"/>
    <property type="project" value="UniProtKB-KW"/>
</dbReference>
<dbReference type="CDD" id="cd11041">
    <property type="entry name" value="CYP503A1-like"/>
    <property type="match status" value="1"/>
</dbReference>
<evidence type="ECO:0000256" key="7">
    <source>
        <dbReference type="RuleBase" id="RU000461"/>
    </source>
</evidence>
<comment type="cofactor">
    <cofactor evidence="1 6">
        <name>heme</name>
        <dbReference type="ChEBI" id="CHEBI:30413"/>
    </cofactor>
</comment>
<dbReference type="PROSITE" id="PS00086">
    <property type="entry name" value="CYTOCHROME_P450"/>
    <property type="match status" value="1"/>
</dbReference>
<organism evidence="8 9">
    <name type="scientific">Mycena chlorophos</name>
    <name type="common">Agaric fungus</name>
    <name type="synonym">Agaricus chlorophos</name>
    <dbReference type="NCBI Taxonomy" id="658473"/>
    <lineage>
        <taxon>Eukaryota</taxon>
        <taxon>Fungi</taxon>
        <taxon>Dikarya</taxon>
        <taxon>Basidiomycota</taxon>
        <taxon>Agaricomycotina</taxon>
        <taxon>Agaricomycetes</taxon>
        <taxon>Agaricomycetidae</taxon>
        <taxon>Agaricales</taxon>
        <taxon>Marasmiineae</taxon>
        <taxon>Mycenaceae</taxon>
        <taxon>Mycena</taxon>
    </lineage>
</organism>
<keyword evidence="9" id="KW-1185">Reference proteome</keyword>
<protein>
    <submittedName>
        <fullName evidence="8">Cytochrome P450</fullName>
    </submittedName>
</protein>
<dbReference type="InterPro" id="IPR001128">
    <property type="entry name" value="Cyt_P450"/>
</dbReference>
<dbReference type="PRINTS" id="PR00465">
    <property type="entry name" value="EP450IV"/>
</dbReference>
<keyword evidence="7" id="KW-0503">Monooxygenase</keyword>
<sequence>MSVLPFDPQRIMDFLHSLAVSVSPSTAATAAALASAYLLIRWRNSGLDRIPAIGPTGLITSFFGAQEYLRNAPKVVQKGYNMYKNGVFRVPYYDKWVVVVGSQQLVYDLRSSRDEDLSAILSFGAIFAAKWTLGESFITNDYHTKVIQGAMTRSISERFLDVKEEIGLAFEDELKFTPGGDEWITVLGLQTVLRVISRASNRLFVGAPLCRDPDYRDLTVNFAIGAMNSAKKINLFPHWLKPIVGPLITTLPRDLEHAKRHLVPIIEERLRLEAEHGPNWPDRPSDLISWLLEYAEGEERTPHELTRRMLMVNFVAIHTSANSFTQALFHLAHEPHYAGPLREELAAAVAEDGWTKAAMSKCIKLDSFLRESQRFNGASAVNINRIVVNPNGFTFSDGTHLPQGTFLTAATHATHHDPDNYADPEVFDGFRFAKMRLSEEGGMDKGSIKLQMVAPDVKYLSFGLGRHACPGRFFAVNELKLMLAYILEHYDVKLESPERPPTEWFGTLAAANRFGKVMFRKRTDI</sequence>
<dbReference type="InterPro" id="IPR002403">
    <property type="entry name" value="Cyt_P450_E_grp-IV"/>
</dbReference>
<dbReference type="EMBL" id="JACAZE010000010">
    <property type="protein sequence ID" value="KAF7305651.1"/>
    <property type="molecule type" value="Genomic_DNA"/>
</dbReference>
<keyword evidence="5 6" id="KW-0408">Iron</keyword>
<evidence type="ECO:0000256" key="6">
    <source>
        <dbReference type="PIRSR" id="PIRSR602403-1"/>
    </source>
</evidence>
<dbReference type="GO" id="GO:0020037">
    <property type="term" value="F:heme binding"/>
    <property type="evidence" value="ECO:0007669"/>
    <property type="project" value="InterPro"/>
</dbReference>
<comment type="caution">
    <text evidence="8">The sequence shown here is derived from an EMBL/GenBank/DDBJ whole genome shotgun (WGS) entry which is preliminary data.</text>
</comment>
<comment type="similarity">
    <text evidence="2 7">Belongs to the cytochrome P450 family.</text>
</comment>
<proteinExistence type="inferred from homology"/>